<dbReference type="Pfam" id="PF01037">
    <property type="entry name" value="AsnC_trans_reg"/>
    <property type="match status" value="1"/>
</dbReference>
<accession>A0A133U7V2</accession>
<evidence type="ECO:0000313" key="3">
    <source>
        <dbReference type="Proteomes" id="UP000070589"/>
    </source>
</evidence>
<dbReference type="AlphaFoldDB" id="A0A133U7V2"/>
<reference evidence="2 3" key="1">
    <citation type="journal article" date="2016" name="Sci. Rep.">
        <title>Metabolic traits of an uncultured archaeal lineage -MSBL1- from brine pools of the Red Sea.</title>
        <authorList>
            <person name="Mwirichia R."/>
            <person name="Alam I."/>
            <person name="Rashid M."/>
            <person name="Vinu M."/>
            <person name="Ba-Alawi W."/>
            <person name="Anthony Kamau A."/>
            <person name="Kamanda Ngugi D."/>
            <person name="Goker M."/>
            <person name="Klenk H.P."/>
            <person name="Bajic V."/>
            <person name="Stingl U."/>
        </authorList>
    </citation>
    <scope>NUCLEOTIDE SEQUENCE [LARGE SCALE GENOMIC DNA]</scope>
    <source>
        <strain evidence="2">SCGC-AAA259D14</strain>
    </source>
</reference>
<keyword evidence="3" id="KW-1185">Reference proteome</keyword>
<name>A0A133U7V2_9EURY</name>
<feature type="domain" description="Transcription regulator AsnC/Lrp ligand binding" evidence="1">
    <location>
        <begin position="6"/>
        <end position="73"/>
    </location>
</feature>
<dbReference type="Gene3D" id="3.30.70.920">
    <property type="match status" value="1"/>
</dbReference>
<dbReference type="Proteomes" id="UP000070589">
    <property type="component" value="Unassembled WGS sequence"/>
</dbReference>
<protein>
    <recommendedName>
        <fullName evidence="1">Transcription regulator AsnC/Lrp ligand binding domain-containing protein</fullName>
    </recommendedName>
</protein>
<evidence type="ECO:0000313" key="2">
    <source>
        <dbReference type="EMBL" id="KXA90259.1"/>
    </source>
</evidence>
<evidence type="ECO:0000259" key="1">
    <source>
        <dbReference type="Pfam" id="PF01037"/>
    </source>
</evidence>
<comment type="caution">
    <text evidence="2">The sequence shown here is derived from an EMBL/GenBank/DDBJ whole genome shotgun (WGS) entry which is preliminary data.</text>
</comment>
<dbReference type="EMBL" id="LHXL01000009">
    <property type="protein sequence ID" value="KXA90259.1"/>
    <property type="molecule type" value="Genomic_DNA"/>
</dbReference>
<proteinExistence type="predicted"/>
<organism evidence="2 3">
    <name type="scientific">candidate division MSBL1 archaeon SCGC-AAA259D14</name>
    <dbReference type="NCBI Taxonomy" id="1698261"/>
    <lineage>
        <taxon>Archaea</taxon>
        <taxon>Methanobacteriati</taxon>
        <taxon>Methanobacteriota</taxon>
        <taxon>candidate division MSBL1</taxon>
    </lineage>
</organism>
<gene>
    <name evidence="2" type="ORF">AKJ62_01250</name>
</gene>
<dbReference type="InterPro" id="IPR011008">
    <property type="entry name" value="Dimeric_a/b-barrel"/>
</dbReference>
<dbReference type="SUPFAM" id="SSF54909">
    <property type="entry name" value="Dimeric alpha+beta barrel"/>
    <property type="match status" value="1"/>
</dbReference>
<dbReference type="InterPro" id="IPR019887">
    <property type="entry name" value="Tscrpt_reg_AsnC/Lrp_C"/>
</dbReference>
<sequence length="76" mass="8586">MAEALILINVEVGTMEKVFERIKKMEQVQRSAMITGPYDIMALAQGRDIEEISQTLMKKIRKIGGVKETTTCVEIE</sequence>